<keyword evidence="2" id="KW-1185">Reference proteome</keyword>
<proteinExistence type="predicted"/>
<dbReference type="InterPro" id="IPR025366">
    <property type="entry name" value="DUF4270"/>
</dbReference>
<evidence type="ECO:0000313" key="2">
    <source>
        <dbReference type="Proteomes" id="UP001208649"/>
    </source>
</evidence>
<dbReference type="EMBL" id="JAOTEM010000005">
    <property type="protein sequence ID" value="MCU7618919.1"/>
    <property type="molecule type" value="Genomic_DNA"/>
</dbReference>
<accession>A0ABT2WBW3</accession>
<sequence>MKRAFTILSMVIFGGMLVYNCEPDPDSLGEQLFLDGAAQGDEIAYDVTAYNIDNNDSIRSDASKLGLATLGAFSESQFGMQRAAYYTQLRLPAYDPDFGASATVDSVVLVIKPTYASDSITTTTDENYVYPDGSVAAKKVFNRYPATKYGRTKINSGNLTFNVNEVTEFLNGYSDIAYSNKIYGTGQLLGSKTFDGYVSSVAITKDSDNSSIFTSEVGFRIPLLSSFFKTKIIDKKGQPELKDVATFIRYFRGLKISVTDPAGYLVQFSPSNVELVMYYKSIDTGATTSTQKKYAFSVGNGNAHIGNYVYDRAGAAVKNPAIGDKKLFAQGMGGNSIGVKFPVETITKLKKLYNEKKAAIISAKIRMYTDPSWNNKLKKPSLLTIIQRDKDVKDEKGNEKNIFTNDLLLLSATPNFAYIRAYDLDKNPSYYDFTVTQSLKEIVEAGANYERKYFKIDVGNFLQSSTGTTLAGPQFTSRPFSTDRIVFLGYDANMPITDPSKKYEIKLRVTYGTK</sequence>
<name>A0ABT2WBW3_9FLAO</name>
<organism evidence="1 2">
    <name type="scientific">Chryseobacterium edaphi</name>
    <dbReference type="NCBI Taxonomy" id="2976532"/>
    <lineage>
        <taxon>Bacteria</taxon>
        <taxon>Pseudomonadati</taxon>
        <taxon>Bacteroidota</taxon>
        <taxon>Flavobacteriia</taxon>
        <taxon>Flavobacteriales</taxon>
        <taxon>Weeksellaceae</taxon>
        <taxon>Chryseobacterium group</taxon>
        <taxon>Chryseobacterium</taxon>
    </lineage>
</organism>
<dbReference type="Proteomes" id="UP001208649">
    <property type="component" value="Unassembled WGS sequence"/>
</dbReference>
<gene>
    <name evidence="1" type="ORF">NZ698_17210</name>
</gene>
<dbReference type="RefSeq" id="WP_263004478.1">
    <property type="nucleotide sequence ID" value="NZ_JAOTEM010000005.1"/>
</dbReference>
<comment type="caution">
    <text evidence="1">The sequence shown here is derived from an EMBL/GenBank/DDBJ whole genome shotgun (WGS) entry which is preliminary data.</text>
</comment>
<evidence type="ECO:0000313" key="1">
    <source>
        <dbReference type="EMBL" id="MCU7618919.1"/>
    </source>
</evidence>
<dbReference type="Pfam" id="PF14092">
    <property type="entry name" value="DUF4270"/>
    <property type="match status" value="1"/>
</dbReference>
<protein>
    <submittedName>
        <fullName evidence="1">DUF4270 domain-containing protein</fullName>
    </submittedName>
</protein>
<reference evidence="2" key="1">
    <citation type="submission" date="2023-07" db="EMBL/GenBank/DDBJ databases">
        <title>Chryseobacterium sp. strain PBS4-4 Genome sequencing and assembly.</title>
        <authorList>
            <person name="Jung Y."/>
        </authorList>
    </citation>
    <scope>NUCLEOTIDE SEQUENCE [LARGE SCALE GENOMIC DNA]</scope>
    <source>
        <strain evidence="2">PBS4-4</strain>
    </source>
</reference>